<comment type="caution">
    <text evidence="3">The sequence shown here is derived from an EMBL/GenBank/DDBJ whole genome shotgun (WGS) entry which is preliminary data.</text>
</comment>
<dbReference type="Proteomes" id="UP000319212">
    <property type="component" value="Unassembled WGS sequence"/>
</dbReference>
<comment type="similarity">
    <text evidence="1">Belongs to the universal stress protein A family.</text>
</comment>
<sequence>MYQKILVPVDGSSTSERGLEEAIRLGSLTHGRLRLLHVVDELSLALAMDAYSGYAGDWMNTLRQEGRRILEDAKARVIAAGLEAETVLYDNAEGRVHDLTIDDAKKWPADVIVIGTHGRRGIGRMVLGSNAEHVLRLSPAPVLLVRATEPAATTKLDERDGSPLRVHLPTGALAIE</sequence>
<dbReference type="EMBL" id="RCZI01000008">
    <property type="protein sequence ID" value="TPG23605.1"/>
    <property type="molecule type" value="Genomic_DNA"/>
</dbReference>
<dbReference type="PANTHER" id="PTHR46268">
    <property type="entry name" value="STRESS RESPONSE PROTEIN NHAX"/>
    <property type="match status" value="1"/>
</dbReference>
<gene>
    <name evidence="3" type="ORF">EAH82_19605</name>
</gene>
<dbReference type="Pfam" id="PF00582">
    <property type="entry name" value="Usp"/>
    <property type="match status" value="1"/>
</dbReference>
<dbReference type="PRINTS" id="PR01438">
    <property type="entry name" value="UNVRSLSTRESS"/>
</dbReference>
<dbReference type="InterPro" id="IPR006016">
    <property type="entry name" value="UspA"/>
</dbReference>
<evidence type="ECO:0000313" key="4">
    <source>
        <dbReference type="Proteomes" id="UP000319212"/>
    </source>
</evidence>
<organism evidence="3 4">
    <name type="scientific">Variovorax guangxiensis</name>
    <dbReference type="NCBI Taxonomy" id="1775474"/>
    <lineage>
        <taxon>Bacteria</taxon>
        <taxon>Pseudomonadati</taxon>
        <taxon>Pseudomonadota</taxon>
        <taxon>Betaproteobacteria</taxon>
        <taxon>Burkholderiales</taxon>
        <taxon>Comamonadaceae</taxon>
        <taxon>Variovorax</taxon>
    </lineage>
</organism>
<evidence type="ECO:0000256" key="1">
    <source>
        <dbReference type="ARBA" id="ARBA00008791"/>
    </source>
</evidence>
<name>A0A502DDE2_9BURK</name>
<protein>
    <submittedName>
        <fullName evidence="3">Universal stress protein</fullName>
    </submittedName>
</protein>
<dbReference type="InterPro" id="IPR006015">
    <property type="entry name" value="Universal_stress_UspA"/>
</dbReference>
<dbReference type="RefSeq" id="WP_140844885.1">
    <property type="nucleotide sequence ID" value="NZ_RCZI01000008.1"/>
</dbReference>
<dbReference type="Gene3D" id="3.40.50.620">
    <property type="entry name" value="HUPs"/>
    <property type="match status" value="1"/>
</dbReference>
<dbReference type="InterPro" id="IPR014729">
    <property type="entry name" value="Rossmann-like_a/b/a_fold"/>
</dbReference>
<dbReference type="PANTHER" id="PTHR46268:SF15">
    <property type="entry name" value="UNIVERSAL STRESS PROTEIN HP_0031"/>
    <property type="match status" value="1"/>
</dbReference>
<evidence type="ECO:0000313" key="3">
    <source>
        <dbReference type="EMBL" id="TPG23605.1"/>
    </source>
</evidence>
<accession>A0A502DDE2</accession>
<feature type="domain" description="UspA" evidence="2">
    <location>
        <begin position="1"/>
        <end position="146"/>
    </location>
</feature>
<dbReference type="SUPFAM" id="SSF52402">
    <property type="entry name" value="Adenine nucleotide alpha hydrolases-like"/>
    <property type="match status" value="1"/>
</dbReference>
<dbReference type="OrthoDB" id="8547832at2"/>
<evidence type="ECO:0000259" key="2">
    <source>
        <dbReference type="Pfam" id="PF00582"/>
    </source>
</evidence>
<dbReference type="AlphaFoldDB" id="A0A502DDE2"/>
<dbReference type="CDD" id="cd00293">
    <property type="entry name" value="USP-like"/>
    <property type="match status" value="1"/>
</dbReference>
<proteinExistence type="inferred from homology"/>
<reference evidence="3 4" key="1">
    <citation type="journal article" date="2019" name="Environ. Microbiol.">
        <title>Species interactions and distinct microbial communities in high Arctic permafrost affected cryosols are associated with the CH4 and CO2 gas fluxes.</title>
        <authorList>
            <person name="Altshuler I."/>
            <person name="Hamel J."/>
            <person name="Turney S."/>
            <person name="Magnuson E."/>
            <person name="Levesque R."/>
            <person name="Greer C."/>
            <person name="Whyte L.G."/>
        </authorList>
    </citation>
    <scope>NUCLEOTIDE SEQUENCE [LARGE SCALE GENOMIC DNA]</scope>
    <source>
        <strain evidence="3 4">S06.C</strain>
    </source>
</reference>